<comment type="caution">
    <text evidence="2">The sequence shown here is derived from an EMBL/GenBank/DDBJ whole genome shotgun (WGS) entry which is preliminary data.</text>
</comment>
<organism evidence="2 3">
    <name type="scientific">Acidaminococcus fermentans</name>
    <dbReference type="NCBI Taxonomy" id="905"/>
    <lineage>
        <taxon>Bacteria</taxon>
        <taxon>Bacillati</taxon>
        <taxon>Bacillota</taxon>
        <taxon>Negativicutes</taxon>
        <taxon>Acidaminococcales</taxon>
        <taxon>Acidaminococcaceae</taxon>
        <taxon>Acidaminococcus</taxon>
    </lineage>
</organism>
<dbReference type="SUPFAM" id="SSF52799">
    <property type="entry name" value="(Phosphotyrosine protein) phosphatases II"/>
    <property type="match status" value="1"/>
</dbReference>
<dbReference type="Proteomes" id="UP000441455">
    <property type="component" value="Unassembled WGS sequence"/>
</dbReference>
<evidence type="ECO:0000256" key="1">
    <source>
        <dbReference type="SAM" id="SignalP"/>
    </source>
</evidence>
<dbReference type="Gene3D" id="3.90.190.10">
    <property type="entry name" value="Protein tyrosine phosphatase superfamily"/>
    <property type="match status" value="1"/>
</dbReference>
<reference evidence="2 3" key="1">
    <citation type="submission" date="2019-08" db="EMBL/GenBank/DDBJ databases">
        <title>In-depth cultivation of the pig gut microbiome towards novel bacterial diversity and tailored functional studies.</title>
        <authorList>
            <person name="Wylensek D."/>
            <person name="Hitch T.C.A."/>
            <person name="Clavel T."/>
        </authorList>
    </citation>
    <scope>NUCLEOTIDE SEQUENCE [LARGE SCALE GENOMIC DNA]</scope>
    <source>
        <strain evidence="2 3">WCA-389-WT-5B</strain>
    </source>
</reference>
<dbReference type="Pfam" id="PF14566">
    <property type="entry name" value="PTPlike_phytase"/>
    <property type="match status" value="1"/>
</dbReference>
<dbReference type="SMART" id="SM01301">
    <property type="entry name" value="PTPlike_phytase"/>
    <property type="match status" value="1"/>
</dbReference>
<feature type="chain" id="PRO_5026953042" description="Tyrosine specific protein phosphatases domain-containing protein" evidence="1">
    <location>
        <begin position="24"/>
        <end position="302"/>
    </location>
</feature>
<dbReference type="PROSITE" id="PS00383">
    <property type="entry name" value="TYR_PHOSPHATASE_1"/>
    <property type="match status" value="1"/>
</dbReference>
<dbReference type="AlphaFoldDB" id="A0A6N7W0W5"/>
<proteinExistence type="predicted"/>
<evidence type="ECO:0000313" key="3">
    <source>
        <dbReference type="Proteomes" id="UP000441455"/>
    </source>
</evidence>
<sequence>MKIWKIVTGVLVFSQISLGMALAAAPALDKIVKPSKGYVWRLDAANKLRLPRSWRVDPANRMSGSGQPSILNLAALTQELQKQGIQPKQVILVDLRQEDHGYLNGTAVSWYGENNWANVGKSDAAIRKEEARRLEKEENRETPYYHLDKKKKPHYKGTEKVQAALTEQQAAALFGLGYARFASTDHTWPEPAEVDAFLQWQKNLPADAWLHFHCQAGKGRTTAYMIMRDIWLNGQQDSLETICARQHALGGQDVLHMTHKEEWRQTIDDQKIYRLKQFYTYVKELQQGKITQSWTDYLKENP</sequence>
<protein>
    <recommendedName>
        <fullName evidence="4">Tyrosine specific protein phosphatases domain-containing protein</fullName>
    </recommendedName>
</protein>
<dbReference type="RefSeq" id="WP_154487837.1">
    <property type="nucleotide sequence ID" value="NZ_VULN01000004.1"/>
</dbReference>
<dbReference type="InterPro" id="IPR029021">
    <property type="entry name" value="Prot-tyrosine_phosphatase-like"/>
</dbReference>
<name>A0A6N7W0W5_ACIFE</name>
<dbReference type="InterPro" id="IPR016130">
    <property type="entry name" value="Tyr_Pase_AS"/>
</dbReference>
<gene>
    <name evidence="2" type="ORF">FX155_04000</name>
</gene>
<keyword evidence="1" id="KW-0732">Signal</keyword>
<dbReference type="OrthoDB" id="21920at2"/>
<dbReference type="EMBL" id="VULN01000004">
    <property type="protein sequence ID" value="MSS81768.1"/>
    <property type="molecule type" value="Genomic_DNA"/>
</dbReference>
<evidence type="ECO:0008006" key="4">
    <source>
        <dbReference type="Google" id="ProtNLM"/>
    </source>
</evidence>
<evidence type="ECO:0000313" key="2">
    <source>
        <dbReference type="EMBL" id="MSS81768.1"/>
    </source>
</evidence>
<dbReference type="Gene3D" id="3.30.70.1690">
    <property type="match status" value="1"/>
</dbReference>
<accession>A0A6N7W0W5</accession>
<feature type="signal peptide" evidence="1">
    <location>
        <begin position="1"/>
        <end position="23"/>
    </location>
</feature>